<organism evidence="2 3">
    <name type="scientific">Urbifossiella limnaea</name>
    <dbReference type="NCBI Taxonomy" id="2528023"/>
    <lineage>
        <taxon>Bacteria</taxon>
        <taxon>Pseudomonadati</taxon>
        <taxon>Planctomycetota</taxon>
        <taxon>Planctomycetia</taxon>
        <taxon>Gemmatales</taxon>
        <taxon>Gemmataceae</taxon>
        <taxon>Urbifossiella</taxon>
    </lineage>
</organism>
<keyword evidence="1" id="KW-0325">Glycoprotein</keyword>
<dbReference type="InterPro" id="IPR000413">
    <property type="entry name" value="Integrin_alpha"/>
</dbReference>
<reference evidence="2 3" key="1">
    <citation type="submission" date="2019-02" db="EMBL/GenBank/DDBJ databases">
        <title>Deep-cultivation of Planctomycetes and their phenomic and genomic characterization uncovers novel biology.</title>
        <authorList>
            <person name="Wiegand S."/>
            <person name="Jogler M."/>
            <person name="Boedeker C."/>
            <person name="Pinto D."/>
            <person name="Vollmers J."/>
            <person name="Rivas-Marin E."/>
            <person name="Kohn T."/>
            <person name="Peeters S.H."/>
            <person name="Heuer A."/>
            <person name="Rast P."/>
            <person name="Oberbeckmann S."/>
            <person name="Bunk B."/>
            <person name="Jeske O."/>
            <person name="Meyerdierks A."/>
            <person name="Storesund J.E."/>
            <person name="Kallscheuer N."/>
            <person name="Luecker S."/>
            <person name="Lage O.M."/>
            <person name="Pohl T."/>
            <person name="Merkel B.J."/>
            <person name="Hornburger P."/>
            <person name="Mueller R.-W."/>
            <person name="Bruemmer F."/>
            <person name="Labrenz M."/>
            <person name="Spormann A.M."/>
            <person name="Op den Camp H."/>
            <person name="Overmann J."/>
            <person name="Amann R."/>
            <person name="Jetten M.S.M."/>
            <person name="Mascher T."/>
            <person name="Medema M.H."/>
            <person name="Devos D.P."/>
            <person name="Kaster A.-K."/>
            <person name="Ovreas L."/>
            <person name="Rohde M."/>
            <person name="Galperin M.Y."/>
            <person name="Jogler C."/>
        </authorList>
    </citation>
    <scope>NUCLEOTIDE SEQUENCE [LARGE SCALE GENOMIC DNA]</scope>
    <source>
        <strain evidence="2 3">ETA_A1</strain>
    </source>
</reference>
<proteinExistence type="predicted"/>
<dbReference type="GO" id="GO:0008305">
    <property type="term" value="C:integrin complex"/>
    <property type="evidence" value="ECO:0007669"/>
    <property type="project" value="InterPro"/>
</dbReference>
<dbReference type="InterPro" id="IPR024079">
    <property type="entry name" value="MetalloPept_cat_dom_sf"/>
</dbReference>
<dbReference type="PANTHER" id="PTHR46580:SF2">
    <property type="entry name" value="MAM DOMAIN-CONTAINING PROTEIN"/>
    <property type="match status" value="1"/>
</dbReference>
<gene>
    <name evidence="2" type="ORF">ETAA1_07500</name>
</gene>
<keyword evidence="3" id="KW-1185">Reference proteome</keyword>
<dbReference type="GO" id="GO:0007155">
    <property type="term" value="P:cell adhesion"/>
    <property type="evidence" value="ECO:0007669"/>
    <property type="project" value="InterPro"/>
</dbReference>
<dbReference type="PRINTS" id="PR01185">
    <property type="entry name" value="INTEGRINA"/>
</dbReference>
<evidence type="ECO:0000256" key="1">
    <source>
        <dbReference type="ARBA" id="ARBA00023180"/>
    </source>
</evidence>
<dbReference type="InterPro" id="IPR028994">
    <property type="entry name" value="Integrin_alpha_N"/>
</dbReference>
<dbReference type="AlphaFoldDB" id="A0A517XMW9"/>
<dbReference type="Gene3D" id="2.130.10.130">
    <property type="entry name" value="Integrin alpha, N-terminal"/>
    <property type="match status" value="2"/>
</dbReference>
<protein>
    <submittedName>
        <fullName evidence="2">FG-GAP repeat protein</fullName>
    </submittedName>
</protein>
<evidence type="ECO:0000313" key="3">
    <source>
        <dbReference type="Proteomes" id="UP000319576"/>
    </source>
</evidence>
<sequence length="607" mass="61186">MSNATTLKLEGLEARECPAVVFQIDYSFDTNGFFNDPGRRAVLQSAADAIGAHLDANLPALVPGGGNTWAARFFNPATGGEVQIPNLAVGANTIVIYAGGRNLEGAEAGEGGYGGYSAGGSQAWFDSIRGRAGFGLWGGALSFDTVGTNWYFGGGISGIGANQLDFYSTAVHELTHVLGIGTSPQWNSLTAGGAFVGPTATAVLGGPVPLSADGDHWAEGITVRGDVVSMDPYASLGRRVELSALDFAGLKDLGWTVSDVAGVPGAASSFTPPVSVGGGGTPVVLTGATDGTAQIYTLNSDDTLVAAGAPSTPFGGWTGVIRSVVGDFNGDGTKDYAFATGAGTAGTVRVYDGKTGADLVGRTTVLDGFAGGLFLAAGDVDRDGRDELALSADAGGGTRVVLFRVYGGRLTVAADFLAFGDASFRGGSRVAMADVNRDGAADLVVGAGLGGGPRVAVYDGAALAAGKADRLVPDFFALDSSLRSGVYVAAADVDGDGSADVIYSTGNTGGPRVRIVSGAVLVANPGADMAALPALADFFTWDQNDRAGIRVAAKDVDGDGRAELIVGSGNTNSAMVRVIPFSEMNTPTTKLTNPFGNPATIDGVYVG</sequence>
<dbReference type="OrthoDB" id="8198236at2"/>
<name>A0A517XMW9_9BACT</name>
<dbReference type="KEGG" id="uli:ETAA1_07500"/>
<dbReference type="Proteomes" id="UP000319576">
    <property type="component" value="Chromosome"/>
</dbReference>
<dbReference type="Gene3D" id="3.40.390.10">
    <property type="entry name" value="Collagenase (Catalytic Domain)"/>
    <property type="match status" value="1"/>
</dbReference>
<dbReference type="SUPFAM" id="SSF69318">
    <property type="entry name" value="Integrin alpha N-terminal domain"/>
    <property type="match status" value="1"/>
</dbReference>
<dbReference type="EMBL" id="CP036273">
    <property type="protein sequence ID" value="QDU18854.1"/>
    <property type="molecule type" value="Genomic_DNA"/>
</dbReference>
<dbReference type="GO" id="GO:0008237">
    <property type="term" value="F:metallopeptidase activity"/>
    <property type="evidence" value="ECO:0007669"/>
    <property type="project" value="InterPro"/>
</dbReference>
<dbReference type="RefSeq" id="WP_145234420.1">
    <property type="nucleotide sequence ID" value="NZ_CP036273.1"/>
</dbReference>
<dbReference type="PANTHER" id="PTHR46580">
    <property type="entry name" value="SENSOR KINASE-RELATED"/>
    <property type="match status" value="1"/>
</dbReference>
<evidence type="ECO:0000313" key="2">
    <source>
        <dbReference type="EMBL" id="QDU18854.1"/>
    </source>
</evidence>
<accession>A0A517XMW9</accession>
<dbReference type="SUPFAM" id="SSF55486">
    <property type="entry name" value="Metalloproteases ('zincins'), catalytic domain"/>
    <property type="match status" value="1"/>
</dbReference>